<feature type="transmembrane region" description="Helical" evidence="1">
    <location>
        <begin position="224"/>
        <end position="243"/>
    </location>
</feature>
<proteinExistence type="predicted"/>
<feature type="transmembrane region" description="Helical" evidence="1">
    <location>
        <begin position="48"/>
        <end position="67"/>
    </location>
</feature>
<dbReference type="OrthoDB" id="4734452at2"/>
<dbReference type="Proteomes" id="UP000295705">
    <property type="component" value="Unassembled WGS sequence"/>
</dbReference>
<dbReference type="AlphaFoldDB" id="A0A4R6VL24"/>
<evidence type="ECO:0000313" key="2">
    <source>
        <dbReference type="EMBL" id="TDQ62551.1"/>
    </source>
</evidence>
<dbReference type="InterPro" id="IPR033458">
    <property type="entry name" value="DUF5134"/>
</dbReference>
<organism evidence="2 3">
    <name type="scientific">Actinomycetospora succinea</name>
    <dbReference type="NCBI Taxonomy" id="663603"/>
    <lineage>
        <taxon>Bacteria</taxon>
        <taxon>Bacillati</taxon>
        <taxon>Actinomycetota</taxon>
        <taxon>Actinomycetes</taxon>
        <taxon>Pseudonocardiales</taxon>
        <taxon>Pseudonocardiaceae</taxon>
        <taxon>Actinomycetospora</taxon>
    </lineage>
</organism>
<feature type="transmembrane region" description="Helical" evidence="1">
    <location>
        <begin position="73"/>
        <end position="93"/>
    </location>
</feature>
<dbReference type="RefSeq" id="WP_133825620.1">
    <property type="nucleotide sequence ID" value="NZ_BAABHR010000007.1"/>
</dbReference>
<dbReference type="Pfam" id="PF17197">
    <property type="entry name" value="DUF5134"/>
    <property type="match status" value="1"/>
</dbReference>
<keyword evidence="3" id="KW-1185">Reference proteome</keyword>
<evidence type="ECO:0000313" key="3">
    <source>
        <dbReference type="Proteomes" id="UP000295705"/>
    </source>
</evidence>
<sequence length="244" mass="24426">MFSAPLAGAFTALFVLTGAYAFVRYVRITTGATHAARGSDGEARAVELLHLLMSIAMIAMAWGWSGGPTSGSGVVQLVVFGVLTVLFGGLAAVARDRGRAVSRAAHALMSGAMVWMVATMPLLMGHSGDDGGSGGGHAGHGGSEAADGAAMVMPPAPAPGWVVVATVVLALLLAAAAVRWGVAVVRASTRVDVPTPPEVTADGGGVSTLVATPVRTVRTRRGGLAASCHALMSLGMAAMLLAML</sequence>
<name>A0A4R6VL24_9PSEU</name>
<evidence type="ECO:0000256" key="1">
    <source>
        <dbReference type="SAM" id="Phobius"/>
    </source>
</evidence>
<feature type="transmembrane region" description="Helical" evidence="1">
    <location>
        <begin position="161"/>
        <end position="182"/>
    </location>
</feature>
<protein>
    <submittedName>
        <fullName evidence="2">Uncharacterized protein DUF5134</fullName>
    </submittedName>
</protein>
<feature type="transmembrane region" description="Helical" evidence="1">
    <location>
        <begin position="6"/>
        <end position="27"/>
    </location>
</feature>
<keyword evidence="1" id="KW-1133">Transmembrane helix</keyword>
<keyword evidence="1" id="KW-0472">Membrane</keyword>
<keyword evidence="1" id="KW-0812">Transmembrane</keyword>
<dbReference type="EMBL" id="SNYO01000002">
    <property type="protein sequence ID" value="TDQ62551.1"/>
    <property type="molecule type" value="Genomic_DNA"/>
</dbReference>
<comment type="caution">
    <text evidence="2">The sequence shown here is derived from an EMBL/GenBank/DDBJ whole genome shotgun (WGS) entry which is preliminary data.</text>
</comment>
<reference evidence="2 3" key="1">
    <citation type="submission" date="2019-03" db="EMBL/GenBank/DDBJ databases">
        <title>Genomic Encyclopedia of Type Strains, Phase IV (KMG-IV): sequencing the most valuable type-strain genomes for metagenomic binning, comparative biology and taxonomic classification.</title>
        <authorList>
            <person name="Goeker M."/>
        </authorList>
    </citation>
    <scope>NUCLEOTIDE SEQUENCE [LARGE SCALE GENOMIC DNA]</scope>
    <source>
        <strain evidence="2 3">DSM 45775</strain>
    </source>
</reference>
<accession>A0A4R6VL24</accession>
<feature type="transmembrane region" description="Helical" evidence="1">
    <location>
        <begin position="105"/>
        <end position="124"/>
    </location>
</feature>
<gene>
    <name evidence="2" type="ORF">EV188_102205</name>
</gene>